<evidence type="ECO:0000313" key="3">
    <source>
        <dbReference type="Proteomes" id="UP000254236"/>
    </source>
</evidence>
<dbReference type="EMBL" id="QSWH01000005">
    <property type="protein sequence ID" value="RRR21919.1"/>
    <property type="molecule type" value="Genomic_DNA"/>
</dbReference>
<evidence type="ECO:0000313" key="2">
    <source>
        <dbReference type="EMBL" id="RRR21919.1"/>
    </source>
</evidence>
<dbReference type="EMBL" id="CP031356">
    <property type="protein sequence ID" value="AXK45324.1"/>
    <property type="molecule type" value="Genomic_DNA"/>
</dbReference>
<dbReference type="RefSeq" id="WP_115413076.1">
    <property type="nucleotide sequence ID" value="NZ_CP031356.1"/>
</dbReference>
<dbReference type="InterPro" id="IPR021607">
    <property type="entry name" value="DUF3224"/>
</dbReference>
<name>A0A345YN22_9MICO</name>
<reference evidence="1 3" key="1">
    <citation type="submission" date="2018-07" db="EMBL/GenBank/DDBJ databases">
        <title>Brachybacterium saurashtrense DSM 23186 genome sequence.</title>
        <authorList>
            <person name="Guo L."/>
        </authorList>
    </citation>
    <scope>NUCLEOTIDE SEQUENCE [LARGE SCALE GENOMIC DNA]</scope>
    <source>
        <strain evidence="1 3">DSM 23186</strain>
    </source>
</reference>
<evidence type="ECO:0000313" key="4">
    <source>
        <dbReference type="Proteomes" id="UP000282185"/>
    </source>
</evidence>
<dbReference type="InterPro" id="IPR023159">
    <property type="entry name" value="SO1590-like_sf"/>
</dbReference>
<dbReference type="KEGG" id="bsau:DWV08_06625"/>
<evidence type="ECO:0000313" key="1">
    <source>
        <dbReference type="EMBL" id="AXK45324.1"/>
    </source>
</evidence>
<dbReference type="Proteomes" id="UP000254236">
    <property type="component" value="Chromosome"/>
</dbReference>
<dbReference type="Pfam" id="PF11528">
    <property type="entry name" value="DUF3224"/>
    <property type="match status" value="1"/>
</dbReference>
<dbReference type="OrthoDB" id="882224at2"/>
<accession>A0A345YN22</accession>
<dbReference type="Proteomes" id="UP000282185">
    <property type="component" value="Unassembled WGS sequence"/>
</dbReference>
<reference evidence="2 4" key="2">
    <citation type="submission" date="2018-08" db="EMBL/GenBank/DDBJ databases">
        <title>Brachybacterium saurashtrense DSM 23186.</title>
        <authorList>
            <person name="Li Y."/>
        </authorList>
    </citation>
    <scope>NUCLEOTIDE SEQUENCE [LARGE SCALE GENOMIC DNA]</scope>
    <source>
        <strain evidence="2 4">DSM 23186</strain>
    </source>
</reference>
<dbReference type="AlphaFoldDB" id="A0A345YN22"/>
<dbReference type="Gene3D" id="2.40.350.10">
    <property type="entry name" value="SO1590-like"/>
    <property type="match status" value="1"/>
</dbReference>
<keyword evidence="3" id="KW-1185">Reference proteome</keyword>
<sequence length="126" mass="12660">MAALTGTFTVQMTPAAPLPGAASRFDLVKTWSGDLDGTSRGTMLTAGDSAGGSAGYVATEIFEGRVGGRNGTLTLQQLGTMTAGDPALQYVIAPGSGTGELSGLTGTLEIGEIDEDGVHRVTLALD</sequence>
<proteinExistence type="predicted"/>
<organism evidence="2 4">
    <name type="scientific">Brachybacterium saurashtrense</name>
    <dbReference type="NCBI Taxonomy" id="556288"/>
    <lineage>
        <taxon>Bacteria</taxon>
        <taxon>Bacillati</taxon>
        <taxon>Actinomycetota</taxon>
        <taxon>Actinomycetes</taxon>
        <taxon>Micrococcales</taxon>
        <taxon>Dermabacteraceae</taxon>
        <taxon>Brachybacterium</taxon>
    </lineage>
</organism>
<dbReference type="SUPFAM" id="SSF159238">
    <property type="entry name" value="SO1590-like"/>
    <property type="match status" value="1"/>
</dbReference>
<gene>
    <name evidence="1" type="ORF">DWV08_06625</name>
    <name evidence="2" type="ORF">DXU92_11445</name>
</gene>
<protein>
    <submittedName>
        <fullName evidence="2">DUF3224 domain-containing protein</fullName>
    </submittedName>
</protein>